<evidence type="ECO:0000313" key="2">
    <source>
        <dbReference type="Proteomes" id="UP000319578"/>
    </source>
</evidence>
<accession>A0ABQ0TYZ9</accession>
<organism evidence="1 2">
    <name type="scientific">Brevibacillus reuszeri</name>
    <dbReference type="NCBI Taxonomy" id="54915"/>
    <lineage>
        <taxon>Bacteria</taxon>
        <taxon>Bacillati</taxon>
        <taxon>Bacillota</taxon>
        <taxon>Bacilli</taxon>
        <taxon>Bacillales</taxon>
        <taxon>Paenibacillaceae</taxon>
        <taxon>Brevibacillus</taxon>
    </lineage>
</organism>
<dbReference type="EMBL" id="BJON01000047">
    <property type="protein sequence ID" value="GED73123.1"/>
    <property type="molecule type" value="Genomic_DNA"/>
</dbReference>
<proteinExistence type="predicted"/>
<comment type="caution">
    <text evidence="1">The sequence shown here is derived from an EMBL/GenBank/DDBJ whole genome shotgun (WGS) entry which is preliminary data.</text>
</comment>
<keyword evidence="2" id="KW-1185">Reference proteome</keyword>
<protein>
    <submittedName>
        <fullName evidence="1">Uncharacterized protein</fullName>
    </submittedName>
</protein>
<reference evidence="1 2" key="1">
    <citation type="submission" date="2019-06" db="EMBL/GenBank/DDBJ databases">
        <title>Whole genome shotgun sequence of Brevibacillus reuszeri NBRC 15719.</title>
        <authorList>
            <person name="Hosoyama A."/>
            <person name="Uohara A."/>
            <person name="Ohji S."/>
            <person name="Ichikawa N."/>
        </authorList>
    </citation>
    <scope>NUCLEOTIDE SEQUENCE [LARGE SCALE GENOMIC DNA]</scope>
    <source>
        <strain evidence="1 2">NBRC 15719</strain>
    </source>
</reference>
<dbReference type="Proteomes" id="UP000319578">
    <property type="component" value="Unassembled WGS sequence"/>
</dbReference>
<name>A0ABQ0TYZ9_9BACL</name>
<sequence>MCVAGMMSIKAAILPKEQGCKYILEVLEKYKPWKTEGHLSIGEDANSLSTDDYEFSFSLSMESVPAFIFFEQNYINKCDVVVVDDAKNITSLMENSHGMEYFISDESLSFLISVNWYSIEYAGDIDLSV</sequence>
<gene>
    <name evidence="1" type="ORF">BRE01_68250</name>
</gene>
<evidence type="ECO:0000313" key="1">
    <source>
        <dbReference type="EMBL" id="GED73123.1"/>
    </source>
</evidence>